<dbReference type="Pfam" id="PF10009">
    <property type="entry name" value="DUF2252"/>
    <property type="match status" value="1"/>
</dbReference>
<evidence type="ECO:0000313" key="2">
    <source>
        <dbReference type="EMBL" id="RZU19137.1"/>
    </source>
</evidence>
<gene>
    <name evidence="2" type="ORF">EV645_1346</name>
</gene>
<evidence type="ECO:0000256" key="1">
    <source>
        <dbReference type="SAM" id="MobiDB-lite"/>
    </source>
</evidence>
<dbReference type="PANTHER" id="PTHR39441:SF1">
    <property type="entry name" value="DUF2252 DOMAIN-CONTAINING PROTEIN"/>
    <property type="match status" value="1"/>
</dbReference>
<name>A0A4Q7X7U1_9ACTN</name>
<reference evidence="2 3" key="1">
    <citation type="journal article" date="2015" name="Stand. Genomic Sci.">
        <title>Genomic Encyclopedia of Bacterial and Archaeal Type Strains, Phase III: the genomes of soil and plant-associated and newly described type strains.</title>
        <authorList>
            <person name="Whitman W.B."/>
            <person name="Woyke T."/>
            <person name="Klenk H.P."/>
            <person name="Zhou Y."/>
            <person name="Lilburn T.G."/>
            <person name="Beck B.J."/>
            <person name="De Vos P."/>
            <person name="Vandamme P."/>
            <person name="Eisen J.A."/>
            <person name="Garrity G."/>
            <person name="Hugenholtz P."/>
            <person name="Kyrpides N.C."/>
        </authorList>
    </citation>
    <scope>NUCLEOTIDE SEQUENCE [LARGE SCALE GENOMIC DNA]</scope>
    <source>
        <strain evidence="2 3">VKM Ac-2540</strain>
    </source>
</reference>
<dbReference type="AlphaFoldDB" id="A0A4Q7X7U1"/>
<evidence type="ECO:0000313" key="3">
    <source>
        <dbReference type="Proteomes" id="UP000292027"/>
    </source>
</evidence>
<organism evidence="2 3">
    <name type="scientific">Kribbella rubisoli</name>
    <dbReference type="NCBI Taxonomy" id="3075929"/>
    <lineage>
        <taxon>Bacteria</taxon>
        <taxon>Bacillati</taxon>
        <taxon>Actinomycetota</taxon>
        <taxon>Actinomycetes</taxon>
        <taxon>Propionibacteriales</taxon>
        <taxon>Kribbellaceae</taxon>
        <taxon>Kribbella</taxon>
    </lineage>
</organism>
<keyword evidence="3" id="KW-1185">Reference proteome</keyword>
<feature type="region of interest" description="Disordered" evidence="1">
    <location>
        <begin position="1"/>
        <end position="30"/>
    </location>
</feature>
<protein>
    <submittedName>
        <fullName evidence="2">Uncharacterized protein (DUF2252 family)</fullName>
    </submittedName>
</protein>
<proteinExistence type="predicted"/>
<comment type="caution">
    <text evidence="2">The sequence shown here is derived from an EMBL/GenBank/DDBJ whole genome shotgun (WGS) entry which is preliminary data.</text>
</comment>
<dbReference type="InterPro" id="IPR018721">
    <property type="entry name" value="DUF2252"/>
</dbReference>
<dbReference type="Proteomes" id="UP000292027">
    <property type="component" value="Unassembled WGS sequence"/>
</dbReference>
<sequence>MTVKSGGGRVASPAARAFRGDSKRAGTLGQLSRADRVALGMDARSVTPRESHAEFQPGGSRDPVGLLLEQSKSRVPDLVPIRHGRMLVSAFTFYRGAALPMAADLATTPTSGLHVQLCGDAHLSNFGAYASPERELVFDVNDFDETLPGPFEWDVKRLAASLAVAGRDNGFGRKRRRKIVLAAVKAYRKAMREFAEQTFLEVWYAHLDIEDAIGQFRSHMKAKGFKTTEKMLAKAHTRDSTQALHKLTTVVEGRRRIISNPPMVVPVEEVFADVQASAVYQQIRTVLGKYRRTLESDRRRMLEEFTLVQAARKVVGVGSVGTRAWIVLMDSGDGVEPVFLQAKEAQPSVLVQYCGRSRYTNQGERVVAGQRLMQAESDIFLGWTHTPGPDGVDRDYYVRQLKDWKFSFPIEQAGPSGLAVYARVCGWTLARAHARSGDRVALAAYLGGSGAFDHAIADFAETYADQNERDYVAFQSAVDDGRAEATTDI</sequence>
<accession>A0A4Q7X7U1</accession>
<dbReference type="PANTHER" id="PTHR39441">
    <property type="entry name" value="DUF2252 DOMAIN-CONTAINING PROTEIN"/>
    <property type="match status" value="1"/>
</dbReference>
<dbReference type="EMBL" id="SHKR01000011">
    <property type="protein sequence ID" value="RZU19137.1"/>
    <property type="molecule type" value="Genomic_DNA"/>
</dbReference>